<comment type="caution">
    <text evidence="1">The sequence shown here is derived from an EMBL/GenBank/DDBJ whole genome shotgun (WGS) entry which is preliminary data.</text>
</comment>
<protein>
    <submittedName>
        <fullName evidence="1">Uncharacterized protein</fullName>
    </submittedName>
</protein>
<accession>A0ABV0VJI1</accession>
<organism evidence="1 2">
    <name type="scientific">Ilyodon furcidens</name>
    <name type="common">goldbreast splitfin</name>
    <dbReference type="NCBI Taxonomy" id="33524"/>
    <lineage>
        <taxon>Eukaryota</taxon>
        <taxon>Metazoa</taxon>
        <taxon>Chordata</taxon>
        <taxon>Craniata</taxon>
        <taxon>Vertebrata</taxon>
        <taxon>Euteleostomi</taxon>
        <taxon>Actinopterygii</taxon>
        <taxon>Neopterygii</taxon>
        <taxon>Teleostei</taxon>
        <taxon>Neoteleostei</taxon>
        <taxon>Acanthomorphata</taxon>
        <taxon>Ovalentaria</taxon>
        <taxon>Atherinomorphae</taxon>
        <taxon>Cyprinodontiformes</taxon>
        <taxon>Goodeidae</taxon>
        <taxon>Ilyodon</taxon>
    </lineage>
</organism>
<evidence type="ECO:0000313" key="2">
    <source>
        <dbReference type="Proteomes" id="UP001482620"/>
    </source>
</evidence>
<keyword evidence="2" id="KW-1185">Reference proteome</keyword>
<proteinExistence type="predicted"/>
<gene>
    <name evidence="1" type="ORF">ILYODFUR_034088</name>
</gene>
<dbReference type="Proteomes" id="UP001482620">
    <property type="component" value="Unassembled WGS sequence"/>
</dbReference>
<evidence type="ECO:0000313" key="1">
    <source>
        <dbReference type="EMBL" id="MEQ2257366.1"/>
    </source>
</evidence>
<name>A0ABV0VJI1_9TELE</name>
<sequence length="112" mass="13096">MKSKEHRLERKLWRGPKHCNDVIQHLTEYSSIHHLKMKRAWYNCNMAMRLHGEDHGNSVRAAKIHSSGGREFVDRTTIICAIYTSGFYVADRKGKLSLKGRVLPNRPDIYYL</sequence>
<reference evidence="1 2" key="1">
    <citation type="submission" date="2021-06" db="EMBL/GenBank/DDBJ databases">
        <authorList>
            <person name="Palmer J.M."/>
        </authorList>
    </citation>
    <scope>NUCLEOTIDE SEQUENCE [LARGE SCALE GENOMIC DNA]</scope>
    <source>
        <strain evidence="2">if_2019</strain>
        <tissue evidence="1">Muscle</tissue>
    </source>
</reference>
<dbReference type="EMBL" id="JAHRIQ010110288">
    <property type="protein sequence ID" value="MEQ2257366.1"/>
    <property type="molecule type" value="Genomic_DNA"/>
</dbReference>